<evidence type="ECO:0000313" key="2">
    <source>
        <dbReference type="Proteomes" id="UP001234297"/>
    </source>
</evidence>
<dbReference type="EMBL" id="CM056812">
    <property type="protein sequence ID" value="KAJ8617355.1"/>
    <property type="molecule type" value="Genomic_DNA"/>
</dbReference>
<protein>
    <submittedName>
        <fullName evidence="1">Uncharacterized protein</fullName>
    </submittedName>
</protein>
<sequence>MEHCIHLLCGLITLIVTAMKRLPTIPMSDNCVILFWLLLLLTSINPICFAESVTLLKNESDHLALLAFKDGISDDPNGVLSSWNNSLHFCMWDGVTCSRRHPQRVVALNLPNQGLRGSLSPHIGNLSFLRTISLYNNTLEGHIPQEIGCLFRLRYLVLINNSLDGEIPNNLTNCLQLGALSLYGNKLVGNIPLDIGSLSKLYFLSLAKNNLIGHIPPSLWNLSSLTNLHLYGNSLDGSIPQELGRLTKLQYLEIGGNSFDGEIPQNLTRCLQLRILNLYSNKLVGKIPSDIGSLSKLYWLSLGRNNLTGYIPPPLGNLSLLTFLDLGENSLDGRIPKELGRLVNLQNLIIRANKLSDMIPLSLYNLSSIRILNVGSNRLNGSLPPELGLMFPNLEELYMGSNRLTGLIPVSLGNASRLVILSFNLNYFSGSLPMNLGRLKGLVKFGAFENQLVNEKEEFTFITSLTNCSGLKDLALYNNQFSGILPNSIANISTELTGLGLNGNQFFGDIPRGLENLANLILLNLGQNLFTGTIPIHLMKLKRLQALALYGNKLLGKIPISVGNLTQLSILDLDGNDLQGSIPSSLGNCRFLQYLYLDDNNLSGTIPNQVLNIPSLLEINMGMNHLTGTLPLDIGQSKNLVWLNISNNRLSGEIPPSLSALIALQELDLSHNKLTGHIPSNLVQLLSLQYLNLSFNNLEGEVPEHGIFQNSSAISILGNAKLCGGIPKLQLPKCPKQHFKKQERPFSRRVIIIIVVAVVLFSFLLICFLLFRSKKLKKELASTSSERKSFLQVTYGELFKATDGFTLANLIGEGSYSYVYKGIIDHMEMIVAIKVLKLQQRRASKSFITECRALRSIRHRNIVRILTVCSSLDFSGSDFKALVVEYMPNESLDSWLHPSANEDEHHQLKNLSLVQRLNVAIDIACALDYLHNHCEAPIIHCDLKPSNVLLDDDMVAHVSDFGLARILSKDIDYSQSQTHSLAIKGTIGYVAPEYGMGANTSTSGDVYSYGIVLLEMLTGKRPSNDMFPNNLSLHQFAKMALPERVMEIIDHRLLTEESEIIRHGEDYDKIRSVMQESLISLVKIGVSCSRESPKERMEMKDVVIEMQKVRDFYLKR</sequence>
<evidence type="ECO:0000313" key="1">
    <source>
        <dbReference type="EMBL" id="KAJ8617355.1"/>
    </source>
</evidence>
<name>A0ACC2K8C3_PERAE</name>
<comment type="caution">
    <text evidence="1">The sequence shown here is derived from an EMBL/GenBank/DDBJ whole genome shotgun (WGS) entry which is preliminary data.</text>
</comment>
<organism evidence="1 2">
    <name type="scientific">Persea americana</name>
    <name type="common">Avocado</name>
    <dbReference type="NCBI Taxonomy" id="3435"/>
    <lineage>
        <taxon>Eukaryota</taxon>
        <taxon>Viridiplantae</taxon>
        <taxon>Streptophyta</taxon>
        <taxon>Embryophyta</taxon>
        <taxon>Tracheophyta</taxon>
        <taxon>Spermatophyta</taxon>
        <taxon>Magnoliopsida</taxon>
        <taxon>Magnoliidae</taxon>
        <taxon>Laurales</taxon>
        <taxon>Lauraceae</taxon>
        <taxon>Persea</taxon>
    </lineage>
</organism>
<dbReference type="Proteomes" id="UP001234297">
    <property type="component" value="Chromosome 4"/>
</dbReference>
<reference evidence="1 2" key="1">
    <citation type="journal article" date="2022" name="Hortic Res">
        <title>A haplotype resolved chromosomal level avocado genome allows analysis of novel avocado genes.</title>
        <authorList>
            <person name="Nath O."/>
            <person name="Fletcher S.J."/>
            <person name="Hayward A."/>
            <person name="Shaw L.M."/>
            <person name="Masouleh A.K."/>
            <person name="Furtado A."/>
            <person name="Henry R.J."/>
            <person name="Mitter N."/>
        </authorList>
    </citation>
    <scope>NUCLEOTIDE SEQUENCE [LARGE SCALE GENOMIC DNA]</scope>
    <source>
        <strain evidence="2">cv. Hass</strain>
    </source>
</reference>
<accession>A0ACC2K8C3</accession>
<keyword evidence="2" id="KW-1185">Reference proteome</keyword>
<gene>
    <name evidence="1" type="ORF">MRB53_013541</name>
</gene>
<proteinExistence type="predicted"/>